<evidence type="ECO:0008006" key="3">
    <source>
        <dbReference type="Google" id="ProtNLM"/>
    </source>
</evidence>
<comment type="caution">
    <text evidence="1">The sequence shown here is derived from an EMBL/GenBank/DDBJ whole genome shotgun (WGS) entry which is preliminary data.</text>
</comment>
<proteinExistence type="predicted"/>
<evidence type="ECO:0000313" key="1">
    <source>
        <dbReference type="EMBL" id="KAJ7404051.1"/>
    </source>
</evidence>
<evidence type="ECO:0000313" key="2">
    <source>
        <dbReference type="Proteomes" id="UP001145742"/>
    </source>
</evidence>
<gene>
    <name evidence="1" type="ORF">WISP_147662</name>
</gene>
<sequence length="134" mass="15226">MHMNRGKDNKANILMGVCYRPSNQDEEVNELPYKQLVDVLRSPDLVFVGDFNPPDVCLELNTAEKRQSRTFLELLVAASERAYHSNAMEHYRLGPEWLDSSQAERDLGVLTDSRLDIGQQCAQVAKKANGLYQE</sequence>
<keyword evidence="2" id="KW-1185">Reference proteome</keyword>
<dbReference type="EMBL" id="WHWB01034792">
    <property type="protein sequence ID" value="KAJ7404051.1"/>
    <property type="molecule type" value="Genomic_DNA"/>
</dbReference>
<organism evidence="1 2">
    <name type="scientific">Willisornis vidua</name>
    <name type="common">Xingu scale-backed antbird</name>
    <dbReference type="NCBI Taxonomy" id="1566151"/>
    <lineage>
        <taxon>Eukaryota</taxon>
        <taxon>Metazoa</taxon>
        <taxon>Chordata</taxon>
        <taxon>Craniata</taxon>
        <taxon>Vertebrata</taxon>
        <taxon>Euteleostomi</taxon>
        <taxon>Archelosauria</taxon>
        <taxon>Archosauria</taxon>
        <taxon>Dinosauria</taxon>
        <taxon>Saurischia</taxon>
        <taxon>Theropoda</taxon>
        <taxon>Coelurosauria</taxon>
        <taxon>Aves</taxon>
        <taxon>Neognathae</taxon>
        <taxon>Neoaves</taxon>
        <taxon>Telluraves</taxon>
        <taxon>Australaves</taxon>
        <taxon>Passeriformes</taxon>
        <taxon>Thamnophilidae</taxon>
        <taxon>Willisornis</taxon>
    </lineage>
</organism>
<name>A0ABQ9CPD1_9PASS</name>
<accession>A0ABQ9CPD1</accession>
<reference evidence="1" key="1">
    <citation type="submission" date="2019-10" db="EMBL/GenBank/DDBJ databases">
        <authorList>
            <person name="Soares A.E.R."/>
            <person name="Aleixo A."/>
            <person name="Schneider P."/>
            <person name="Miyaki C.Y."/>
            <person name="Schneider M.P."/>
            <person name="Mello C."/>
            <person name="Vasconcelos A.T.R."/>
        </authorList>
    </citation>
    <scope>NUCLEOTIDE SEQUENCE</scope>
    <source>
        <tissue evidence="1">Muscle</tissue>
    </source>
</reference>
<dbReference type="Proteomes" id="UP001145742">
    <property type="component" value="Unassembled WGS sequence"/>
</dbReference>
<protein>
    <recommendedName>
        <fullName evidence="3">Endonuclease/exonuclease/phosphatase domain-containing protein</fullName>
    </recommendedName>
</protein>